<dbReference type="Proteomes" id="UP000179807">
    <property type="component" value="Unassembled WGS sequence"/>
</dbReference>
<name>A0A1J4JPL4_9EUKA</name>
<dbReference type="EMBL" id="MLAK01000944">
    <property type="protein sequence ID" value="OHT00682.1"/>
    <property type="molecule type" value="Genomic_DNA"/>
</dbReference>
<dbReference type="VEuPathDB" id="TrichDB:TRFO_32599"/>
<sequence length="328" mass="36475">MECEETEEGATLISKINHKRFPAGKFSLRSVGSYGNLEPRNGGHLHIIHGHGMKSSKLYMVDVLTAQNHPDFNGATFQAASNFNCLEFIGSKQTAAKGVNVYVKDHTQGPSCAVAAGPAVTYRNYFVLHEDGTRGQLRKEVELLSKTPLKIEHGYVKINQKECQRLQSIDFDWADLNNYQVGVHQNCKITIERSQRGMSLSTNDQITHQIYCAAFSFPRSVIVNNFTQNLAENILKAEYRATILAAWDNSIKYPDYKGSKKCFLTLLGGGVFHNPFEIICKAISSCKDVIEMSGLDVYVVCFDDSAFNRAYPLLKDTVTQTGGSIIEA</sequence>
<dbReference type="AlphaFoldDB" id="A0A1J4JPL4"/>
<dbReference type="PANTHER" id="PTHR35609:SF1">
    <property type="entry name" value="MACRO DOMAIN-CONTAINING PROTEIN"/>
    <property type="match status" value="1"/>
</dbReference>
<protein>
    <submittedName>
        <fullName evidence="1">Uncharacterized protein</fullName>
    </submittedName>
</protein>
<proteinExistence type="predicted"/>
<organism evidence="1 2">
    <name type="scientific">Tritrichomonas foetus</name>
    <dbReference type="NCBI Taxonomy" id="1144522"/>
    <lineage>
        <taxon>Eukaryota</taxon>
        <taxon>Metamonada</taxon>
        <taxon>Parabasalia</taxon>
        <taxon>Tritrichomonadida</taxon>
        <taxon>Tritrichomonadidae</taxon>
        <taxon>Tritrichomonas</taxon>
    </lineage>
</organism>
<comment type="caution">
    <text evidence="1">The sequence shown here is derived from an EMBL/GenBank/DDBJ whole genome shotgun (WGS) entry which is preliminary data.</text>
</comment>
<gene>
    <name evidence="1" type="ORF">TRFO_32599</name>
</gene>
<evidence type="ECO:0000313" key="1">
    <source>
        <dbReference type="EMBL" id="OHT00682.1"/>
    </source>
</evidence>
<dbReference type="RefSeq" id="XP_068353818.1">
    <property type="nucleotide sequence ID" value="XM_068508587.1"/>
</dbReference>
<evidence type="ECO:0000313" key="2">
    <source>
        <dbReference type="Proteomes" id="UP000179807"/>
    </source>
</evidence>
<reference evidence="1" key="1">
    <citation type="submission" date="2016-10" db="EMBL/GenBank/DDBJ databases">
        <authorList>
            <person name="Benchimol M."/>
            <person name="Almeida L.G."/>
            <person name="Vasconcelos A.T."/>
            <person name="Perreira-Neves A."/>
            <person name="Rosa I.A."/>
            <person name="Tasca T."/>
            <person name="Bogo M.R."/>
            <person name="de Souza W."/>
        </authorList>
    </citation>
    <scope>NUCLEOTIDE SEQUENCE [LARGE SCALE GENOMIC DNA]</scope>
    <source>
        <strain evidence="1">K</strain>
    </source>
</reference>
<dbReference type="GeneID" id="94843291"/>
<accession>A0A1J4JPL4</accession>
<dbReference type="PANTHER" id="PTHR35609">
    <property type="entry name" value="MACRO DOMAIN-CONTAINING PROTEIN"/>
    <property type="match status" value="1"/>
</dbReference>
<keyword evidence="2" id="KW-1185">Reference proteome</keyword>
<dbReference type="OrthoDB" id="5207264at2759"/>